<dbReference type="PANTHER" id="PTHR12558">
    <property type="entry name" value="CELL DIVISION CYCLE 16,23,27"/>
    <property type="match status" value="1"/>
</dbReference>
<dbReference type="AlphaFoldDB" id="A0A9D7XK57"/>
<dbReference type="InterPro" id="IPR019734">
    <property type="entry name" value="TPR_rpt"/>
</dbReference>
<dbReference type="InterPro" id="IPR038765">
    <property type="entry name" value="Papain-like_cys_pep_sf"/>
</dbReference>
<organism evidence="1 2">
    <name type="scientific">Candidatus Geothrix skivensis</name>
    <dbReference type="NCBI Taxonomy" id="2954439"/>
    <lineage>
        <taxon>Bacteria</taxon>
        <taxon>Pseudomonadati</taxon>
        <taxon>Acidobacteriota</taxon>
        <taxon>Holophagae</taxon>
        <taxon>Holophagales</taxon>
        <taxon>Holophagaceae</taxon>
        <taxon>Geothrix</taxon>
    </lineage>
</organism>
<dbReference type="InterPro" id="IPR011990">
    <property type="entry name" value="TPR-like_helical_dom_sf"/>
</dbReference>
<gene>
    <name evidence="1" type="ORF">IPP58_02185</name>
</gene>
<comment type="caution">
    <text evidence="1">The sequence shown here is derived from an EMBL/GenBank/DDBJ whole genome shotgun (WGS) entry which is preliminary data.</text>
</comment>
<accession>A0A9D7XK57</accession>
<evidence type="ECO:0000313" key="2">
    <source>
        <dbReference type="Proteomes" id="UP000886657"/>
    </source>
</evidence>
<dbReference type="PANTHER" id="PTHR12558:SF13">
    <property type="entry name" value="CELL DIVISION CYCLE PROTEIN 27 HOMOLOG"/>
    <property type="match status" value="1"/>
</dbReference>
<proteinExistence type="predicted"/>
<dbReference type="Gene3D" id="1.25.40.10">
    <property type="entry name" value="Tetratricopeptide repeat domain"/>
    <property type="match status" value="1"/>
</dbReference>
<name>A0A9D7XK57_9BACT</name>
<evidence type="ECO:0000313" key="1">
    <source>
        <dbReference type="EMBL" id="MBK9795304.1"/>
    </source>
</evidence>
<dbReference type="Proteomes" id="UP000886657">
    <property type="component" value="Unassembled WGS sequence"/>
</dbReference>
<dbReference type="EMBL" id="JADKIO010000005">
    <property type="protein sequence ID" value="MBK9795304.1"/>
    <property type="molecule type" value="Genomic_DNA"/>
</dbReference>
<sequence>MQAPPEIQAFARKQTSNHSSVSGKLAALVRSFFAPPEEGGLGIVYDNAYTRTPIEAWRDRKANCLSLTALYVLACKSIGLEARYAESLRISRWRRVGATIRYERHIVAVVPAGLGQELVADFLPEVRRGMQLVEKLDEPRVLALFYSNRAVELLAESQPDKALEEAGRSIQIDPGSGVGWNVLGVIQRNKGLVAEAEQSFLNALKANSKDGAPCGNLEDLLRSQGRDEEAQVYRERGLEIRKRDPFFNAFLAEEALNENQWSEAEKRIKQAIKLLPEEPDFYLVQARVALAQGHRKEAIKALEKARKWAMPDLQPRYDAKLALLKGDKTS</sequence>
<dbReference type="Pfam" id="PF13432">
    <property type="entry name" value="TPR_16"/>
    <property type="match status" value="1"/>
</dbReference>
<dbReference type="SUPFAM" id="SSF48452">
    <property type="entry name" value="TPR-like"/>
    <property type="match status" value="1"/>
</dbReference>
<dbReference type="SMART" id="SM00028">
    <property type="entry name" value="TPR"/>
    <property type="match status" value="4"/>
</dbReference>
<protein>
    <submittedName>
        <fullName evidence="1">Tetratricopeptide repeat protein</fullName>
    </submittedName>
</protein>
<dbReference type="SUPFAM" id="SSF54001">
    <property type="entry name" value="Cysteine proteinases"/>
    <property type="match status" value="1"/>
</dbReference>
<reference evidence="1" key="1">
    <citation type="submission" date="2020-10" db="EMBL/GenBank/DDBJ databases">
        <title>Connecting structure to function with the recovery of over 1000 high-quality activated sludge metagenome-assembled genomes encoding full-length rRNA genes using long-read sequencing.</title>
        <authorList>
            <person name="Singleton C.M."/>
            <person name="Petriglieri F."/>
            <person name="Kristensen J.M."/>
            <person name="Kirkegaard R.H."/>
            <person name="Michaelsen T.Y."/>
            <person name="Andersen M.H."/>
            <person name="Karst S.M."/>
            <person name="Dueholm M.S."/>
            <person name="Nielsen P.H."/>
            <person name="Albertsen M."/>
        </authorList>
    </citation>
    <scope>NUCLEOTIDE SEQUENCE</scope>
    <source>
        <strain evidence="1">Skiv_18-Q3-R9-52_MAXAC.067</strain>
    </source>
</reference>